<dbReference type="Proteomes" id="UP001152172">
    <property type="component" value="Unassembled WGS sequence"/>
</dbReference>
<dbReference type="Pfam" id="PF07872">
    <property type="entry name" value="DUF1659"/>
    <property type="match status" value="1"/>
</dbReference>
<feature type="domain" description="DUF1659" evidence="1">
    <location>
        <begin position="5"/>
        <end position="70"/>
    </location>
</feature>
<keyword evidence="3" id="KW-1185">Reference proteome</keyword>
<evidence type="ECO:0000313" key="2">
    <source>
        <dbReference type="EMBL" id="MCZ8532627.1"/>
    </source>
</evidence>
<organism evidence="2 3">
    <name type="scientific">Psychrobacillus psychrodurans</name>
    <dbReference type="NCBI Taxonomy" id="126157"/>
    <lineage>
        <taxon>Bacteria</taxon>
        <taxon>Bacillati</taxon>
        <taxon>Bacillota</taxon>
        <taxon>Bacilli</taxon>
        <taxon>Bacillales</taxon>
        <taxon>Bacillaceae</taxon>
        <taxon>Psychrobacillus</taxon>
    </lineage>
</organism>
<accession>A0A9X3L746</accession>
<proteinExistence type="predicted"/>
<dbReference type="EMBL" id="JAMKBI010000002">
    <property type="protein sequence ID" value="MCZ8532627.1"/>
    <property type="molecule type" value="Genomic_DNA"/>
</dbReference>
<sequence length="71" mass="7966">MANLEHKYAVLKLIFEGEVTEAGKMITKSKSYRNVRTNATADQLDNVAKTLSSFSDRPYIGAEKIETMQVI</sequence>
<dbReference type="RefSeq" id="WP_269921166.1">
    <property type="nucleotide sequence ID" value="NZ_JAMKBI010000002.1"/>
</dbReference>
<comment type="caution">
    <text evidence="2">The sequence shown here is derived from an EMBL/GenBank/DDBJ whole genome shotgun (WGS) entry which is preliminary data.</text>
</comment>
<dbReference type="InterPro" id="IPR012454">
    <property type="entry name" value="DUF1659"/>
</dbReference>
<protein>
    <submittedName>
        <fullName evidence="2">DUF1659 domain-containing protein</fullName>
    </submittedName>
</protein>
<reference evidence="2" key="1">
    <citation type="submission" date="2022-05" db="EMBL/GenBank/DDBJ databases">
        <authorList>
            <person name="Colautti A."/>
            <person name="Iacumin L."/>
        </authorList>
    </citation>
    <scope>NUCLEOTIDE SEQUENCE</scope>
    <source>
        <strain evidence="2">DSM 30747</strain>
    </source>
</reference>
<dbReference type="AlphaFoldDB" id="A0A9X3L746"/>
<evidence type="ECO:0000313" key="3">
    <source>
        <dbReference type="Proteomes" id="UP001152172"/>
    </source>
</evidence>
<name>A0A9X3L746_9BACI</name>
<gene>
    <name evidence="2" type="ORF">M9R61_04600</name>
</gene>
<evidence type="ECO:0000259" key="1">
    <source>
        <dbReference type="Pfam" id="PF07872"/>
    </source>
</evidence>